<dbReference type="GO" id="GO:0036228">
    <property type="term" value="P:protein localization to nuclear inner membrane"/>
    <property type="evidence" value="ECO:0007669"/>
    <property type="project" value="TreeGrafter"/>
</dbReference>
<keyword evidence="2" id="KW-0813">Transport</keyword>
<evidence type="ECO:0000259" key="10">
    <source>
        <dbReference type="Pfam" id="PF13874"/>
    </source>
</evidence>
<evidence type="ECO:0000256" key="3">
    <source>
        <dbReference type="ARBA" id="ARBA00022737"/>
    </source>
</evidence>
<sequence length="536" mass="57865">MTFNFGNTNSNSGSTFGATSTFGSNNKSGTSLFGNTATSTTGTSSGTSLFGNTAAISTSTSGGLFSNKSSTGGSLFGNTTTSSSGGGLFGNTSTSNSGGGLFSNKSATGGGSLFGNNSSSFGTSAFSNNNQSNQNQQQEQPSNQLLFTAKAVSQPQLFGDERDQIIGRFNQVQANWGAGKAFYSKNGESVELKPDNYFCCFKNVGYASLPTAKDSDGLVVLTLKRKLGPGGVENSQVSDAIHASMGKNPAISVNVEGLRAIESEKTEATIFVKQMNNDGTSRVLGASELSNGLNNQNIKTQLATSIGLDGISVRTTLSKETIEAICEQPPACIDPVIWKQAVTNNPDEKKMIPVPILGFQALNGRLKLQEEMTQAHENRCDMLKKEICEAQERRANTQSKIQERKRKLLELSHKILEVIIAQEVQRKSGMAIQTEEEQLSAQLEALNNQLRAPQQFRGRLNELLSSIRMQYECEHRPRYENGNISFDEGTMKAIQKHLGDQQTGIKHMVNKMKSAFEDLEIIEKGLMEDQLGRANY</sequence>
<dbReference type="GO" id="GO:0006607">
    <property type="term" value="P:NLS-bearing protein import into nucleus"/>
    <property type="evidence" value="ECO:0007669"/>
    <property type="project" value="TreeGrafter"/>
</dbReference>
<dbReference type="FunFam" id="1.20.5.490:FF:000003">
    <property type="entry name" value="nucleoporin p54 isoform X1"/>
    <property type="match status" value="1"/>
</dbReference>
<dbReference type="Pfam" id="PF13874">
    <property type="entry name" value="Nup54"/>
    <property type="match status" value="1"/>
</dbReference>
<name>E4X8J6_OIKDI</name>
<accession>E4X8J6</accession>
<evidence type="ECO:0000256" key="6">
    <source>
        <dbReference type="ARBA" id="ARBA00023010"/>
    </source>
</evidence>
<keyword evidence="3" id="KW-0677">Repeat</keyword>
<dbReference type="InterPro" id="IPR024864">
    <property type="entry name" value="Nup54/Nup57/Nup44"/>
</dbReference>
<keyword evidence="12" id="KW-1185">Reference proteome</keyword>
<dbReference type="GO" id="GO:0006999">
    <property type="term" value="P:nuclear pore organization"/>
    <property type="evidence" value="ECO:0007669"/>
    <property type="project" value="TreeGrafter"/>
</dbReference>
<reference evidence="11" key="1">
    <citation type="journal article" date="2010" name="Science">
        <title>Plasticity of animal genome architecture unmasked by rapid evolution of a pelagic tunicate.</title>
        <authorList>
            <person name="Denoeud F."/>
            <person name="Henriet S."/>
            <person name="Mungpakdee S."/>
            <person name="Aury J.M."/>
            <person name="Da Silva C."/>
            <person name="Brinkmann H."/>
            <person name="Mikhaleva J."/>
            <person name="Olsen L.C."/>
            <person name="Jubin C."/>
            <person name="Canestro C."/>
            <person name="Bouquet J.M."/>
            <person name="Danks G."/>
            <person name="Poulain J."/>
            <person name="Campsteijn C."/>
            <person name="Adamski M."/>
            <person name="Cross I."/>
            <person name="Yadetie F."/>
            <person name="Muffato M."/>
            <person name="Louis A."/>
            <person name="Butcher S."/>
            <person name="Tsagkogeorga G."/>
            <person name="Konrad A."/>
            <person name="Singh S."/>
            <person name="Jensen M.F."/>
            <person name="Cong E.H."/>
            <person name="Eikeseth-Otteraa H."/>
            <person name="Noel B."/>
            <person name="Anthouard V."/>
            <person name="Porcel B.M."/>
            <person name="Kachouri-Lafond R."/>
            <person name="Nishino A."/>
            <person name="Ugolini M."/>
            <person name="Chourrout P."/>
            <person name="Nishida H."/>
            <person name="Aasland R."/>
            <person name="Huzurbazar S."/>
            <person name="Westhof E."/>
            <person name="Delsuc F."/>
            <person name="Lehrach H."/>
            <person name="Reinhardt R."/>
            <person name="Weissenbach J."/>
            <person name="Roy S.W."/>
            <person name="Artiguenave F."/>
            <person name="Postlethwait J.H."/>
            <person name="Manak J.R."/>
            <person name="Thompson E.M."/>
            <person name="Jaillon O."/>
            <person name="Du Pasquier L."/>
            <person name="Boudinot P."/>
            <person name="Liberles D.A."/>
            <person name="Volff J.N."/>
            <person name="Philippe H."/>
            <person name="Lenhard B."/>
            <person name="Roest Crollius H."/>
            <person name="Wincker P."/>
            <person name="Chourrout D."/>
        </authorList>
    </citation>
    <scope>NUCLEOTIDE SEQUENCE [LARGE SCALE GENOMIC DNA]</scope>
</reference>
<dbReference type="EMBL" id="FN653029">
    <property type="protein sequence ID" value="CBY08098.1"/>
    <property type="molecule type" value="Genomic_DNA"/>
</dbReference>
<evidence type="ECO:0000256" key="5">
    <source>
        <dbReference type="ARBA" id="ARBA00022927"/>
    </source>
</evidence>
<dbReference type="Gene3D" id="1.20.5.170">
    <property type="match status" value="1"/>
</dbReference>
<evidence type="ECO:0000256" key="1">
    <source>
        <dbReference type="ARBA" id="ARBA00004567"/>
    </source>
</evidence>
<dbReference type="InParanoid" id="E4X8J6"/>
<evidence type="ECO:0000256" key="2">
    <source>
        <dbReference type="ARBA" id="ARBA00022448"/>
    </source>
</evidence>
<keyword evidence="7" id="KW-0906">Nuclear pore complex</keyword>
<dbReference type="AlphaFoldDB" id="E4X8J6"/>
<dbReference type="FunCoup" id="E4X8J6">
    <property type="interactions" value="1100"/>
</dbReference>
<dbReference type="InterPro" id="IPR025574">
    <property type="entry name" value="Nucleoporin_FG_rpt"/>
</dbReference>
<organism evidence="11">
    <name type="scientific">Oikopleura dioica</name>
    <name type="common">Tunicate</name>
    <dbReference type="NCBI Taxonomy" id="34765"/>
    <lineage>
        <taxon>Eukaryota</taxon>
        <taxon>Metazoa</taxon>
        <taxon>Chordata</taxon>
        <taxon>Tunicata</taxon>
        <taxon>Appendicularia</taxon>
        <taxon>Copelata</taxon>
        <taxon>Oikopleuridae</taxon>
        <taxon>Oikopleura</taxon>
    </lineage>
</organism>
<feature type="domain" description="Nucleoporin Nup54 alpha-helical" evidence="10">
    <location>
        <begin position="329"/>
        <end position="465"/>
    </location>
</feature>
<dbReference type="Proteomes" id="UP000001307">
    <property type="component" value="Unassembled WGS sequence"/>
</dbReference>
<dbReference type="GO" id="GO:0051028">
    <property type="term" value="P:mRNA transport"/>
    <property type="evidence" value="ECO:0007669"/>
    <property type="project" value="UniProtKB-KW"/>
</dbReference>
<keyword evidence="6" id="KW-0811">Translocation</keyword>
<keyword evidence="5" id="KW-0653">Protein transport</keyword>
<keyword evidence="4" id="KW-0509">mRNA transport</keyword>
<dbReference type="GO" id="GO:0017056">
    <property type="term" value="F:structural constituent of nuclear pore"/>
    <property type="evidence" value="ECO:0007669"/>
    <property type="project" value="TreeGrafter"/>
</dbReference>
<protein>
    <recommendedName>
        <fullName evidence="10">Nucleoporin Nup54 alpha-helical domain-containing protein</fullName>
    </recommendedName>
</protein>
<dbReference type="PANTHER" id="PTHR13000:SF0">
    <property type="entry name" value="NUCLEOPORIN P54"/>
    <property type="match status" value="1"/>
</dbReference>
<evidence type="ECO:0000313" key="11">
    <source>
        <dbReference type="EMBL" id="CBY08098.1"/>
    </source>
</evidence>
<evidence type="ECO:0000256" key="8">
    <source>
        <dbReference type="ARBA" id="ARBA00023242"/>
    </source>
</evidence>
<keyword evidence="8" id="KW-0539">Nucleus</keyword>
<dbReference type="Gene3D" id="1.20.5.490">
    <property type="entry name" value="Single helix bin"/>
    <property type="match status" value="1"/>
</dbReference>
<evidence type="ECO:0000256" key="4">
    <source>
        <dbReference type="ARBA" id="ARBA00022816"/>
    </source>
</evidence>
<dbReference type="InterPro" id="IPR025712">
    <property type="entry name" value="Nup54_alpha-helical_dom"/>
</dbReference>
<gene>
    <name evidence="11" type="ORF">GSOID_T00004104001</name>
</gene>
<evidence type="ECO:0000313" key="12">
    <source>
        <dbReference type="Proteomes" id="UP000001307"/>
    </source>
</evidence>
<dbReference type="OrthoDB" id="6162375at2759"/>
<evidence type="ECO:0000256" key="9">
    <source>
        <dbReference type="ARBA" id="ARBA00060798"/>
    </source>
</evidence>
<comment type="subcellular location">
    <subcellularLocation>
        <location evidence="1">Nucleus</location>
        <location evidence="1">Nuclear pore complex</location>
    </subcellularLocation>
</comment>
<dbReference type="PANTHER" id="PTHR13000">
    <property type="entry name" value="NUCLEOPORIN P54"/>
    <property type="match status" value="1"/>
</dbReference>
<dbReference type="GO" id="GO:0044613">
    <property type="term" value="C:nuclear pore central transport channel"/>
    <property type="evidence" value="ECO:0007669"/>
    <property type="project" value="TreeGrafter"/>
</dbReference>
<dbReference type="Pfam" id="PF13634">
    <property type="entry name" value="Nucleoporin_FG"/>
    <property type="match status" value="1"/>
</dbReference>
<evidence type="ECO:0000256" key="7">
    <source>
        <dbReference type="ARBA" id="ARBA00023132"/>
    </source>
</evidence>
<comment type="similarity">
    <text evidence="9">Belongs to the NUP54 family.</text>
</comment>
<proteinExistence type="inferred from homology"/>